<dbReference type="InParanoid" id="A0A7N2MLH2"/>
<evidence type="ECO:0000259" key="1">
    <source>
        <dbReference type="SMART" id="SM01037"/>
    </source>
</evidence>
<dbReference type="OMA" id="WTTVTLM"/>
<dbReference type="RefSeq" id="XP_030936747.1">
    <property type="nucleotide sequence ID" value="XM_031080887.1"/>
</dbReference>
<dbReference type="CDD" id="cd07816">
    <property type="entry name" value="Bet_v1-like"/>
    <property type="match status" value="1"/>
</dbReference>
<dbReference type="SMART" id="SM01037">
    <property type="entry name" value="Bet_v_1"/>
    <property type="match status" value="1"/>
</dbReference>
<dbReference type="GeneID" id="115962014"/>
<protein>
    <recommendedName>
        <fullName evidence="1">Bet v I/Major latex protein domain-containing protein</fullName>
    </recommendedName>
</protein>
<organism evidence="2 3">
    <name type="scientific">Quercus lobata</name>
    <name type="common">Valley oak</name>
    <dbReference type="NCBI Taxonomy" id="97700"/>
    <lineage>
        <taxon>Eukaryota</taxon>
        <taxon>Viridiplantae</taxon>
        <taxon>Streptophyta</taxon>
        <taxon>Embryophyta</taxon>
        <taxon>Tracheophyta</taxon>
        <taxon>Spermatophyta</taxon>
        <taxon>Magnoliopsida</taxon>
        <taxon>eudicotyledons</taxon>
        <taxon>Gunneridae</taxon>
        <taxon>Pentapetalae</taxon>
        <taxon>rosids</taxon>
        <taxon>fabids</taxon>
        <taxon>Fagales</taxon>
        <taxon>Fagaceae</taxon>
        <taxon>Quercus</taxon>
    </lineage>
</organism>
<dbReference type="KEGG" id="qlo:115962014"/>
<dbReference type="Gramene" id="QL09p053276:mrna">
    <property type="protein sequence ID" value="QL09p053276:mrna"/>
    <property type="gene ID" value="QL09p053276"/>
</dbReference>
<dbReference type="PANTHER" id="PTHR31907">
    <property type="entry name" value="MLP-LIKE PROTEIN 423"/>
    <property type="match status" value="1"/>
</dbReference>
<dbReference type="InterPro" id="IPR051761">
    <property type="entry name" value="MLP-like_ligand-binding"/>
</dbReference>
<reference evidence="2 3" key="1">
    <citation type="journal article" date="2016" name="G3 (Bethesda)">
        <title>First Draft Assembly and Annotation of the Genome of a California Endemic Oak Quercus lobata Nee (Fagaceae).</title>
        <authorList>
            <person name="Sork V.L."/>
            <person name="Fitz-Gibbon S.T."/>
            <person name="Puiu D."/>
            <person name="Crepeau M."/>
            <person name="Gugger P.F."/>
            <person name="Sherman R."/>
            <person name="Stevens K."/>
            <person name="Langley C.H."/>
            <person name="Pellegrini M."/>
            <person name="Salzberg S.L."/>
        </authorList>
    </citation>
    <scope>NUCLEOTIDE SEQUENCE [LARGE SCALE GENOMIC DNA]</scope>
    <source>
        <strain evidence="2 3">cv. SW786</strain>
    </source>
</reference>
<dbReference type="EMBL" id="LRBV02000009">
    <property type="status" value="NOT_ANNOTATED_CDS"/>
    <property type="molecule type" value="Genomic_DNA"/>
</dbReference>
<dbReference type="OrthoDB" id="1858121at2759"/>
<reference evidence="2" key="2">
    <citation type="submission" date="2021-01" db="UniProtKB">
        <authorList>
            <consortium name="EnsemblPlants"/>
        </authorList>
    </citation>
    <scope>IDENTIFICATION</scope>
</reference>
<dbReference type="AlphaFoldDB" id="A0A7N2MLH2"/>
<dbReference type="GO" id="GO:0006952">
    <property type="term" value="P:defense response"/>
    <property type="evidence" value="ECO:0007669"/>
    <property type="project" value="InterPro"/>
</dbReference>
<dbReference type="InterPro" id="IPR000916">
    <property type="entry name" value="Bet_v_I/MLP"/>
</dbReference>
<gene>
    <name evidence="2" type="primary">LOC115962014</name>
</gene>
<dbReference type="SUPFAM" id="SSF55961">
    <property type="entry name" value="Bet v1-like"/>
    <property type="match status" value="1"/>
</dbReference>
<evidence type="ECO:0000313" key="2">
    <source>
        <dbReference type="EnsemblPlants" id="QL09p053276:mrna"/>
    </source>
</evidence>
<accession>A0A7N2MLH2</accession>
<evidence type="ECO:0000313" key="3">
    <source>
        <dbReference type="Proteomes" id="UP000594261"/>
    </source>
</evidence>
<dbReference type="Proteomes" id="UP000594261">
    <property type="component" value="Chromosome 9"/>
</dbReference>
<dbReference type="InterPro" id="IPR023393">
    <property type="entry name" value="START-like_dom_sf"/>
</dbReference>
<dbReference type="Gene3D" id="3.30.530.20">
    <property type="match status" value="1"/>
</dbReference>
<feature type="domain" description="Bet v I/Major latex protein" evidence="1">
    <location>
        <begin position="2"/>
        <end position="151"/>
    </location>
</feature>
<keyword evidence="3" id="KW-1185">Reference proteome</keyword>
<proteinExistence type="predicted"/>
<sequence length="159" mass="18072">MPVFGRLETEVAAKAPAYKFHEVNSKRIHETAKICPKYFQKIDLKEGEWGGEGSVTCWYFVIDGKAVMSREILEKVDNENQSVTYNVIGGVLKETYQSFKFIVQAIPKDEGSLVRWTLIYEKLNVDVPDPNAMLQFGTDVTAEIDAYLTQEELEKKTIA</sequence>
<dbReference type="EnsemblPlants" id="QL09p053276:mrna">
    <property type="protein sequence ID" value="QL09p053276:mrna"/>
    <property type="gene ID" value="QL09p053276"/>
</dbReference>
<name>A0A7N2MLH2_QUELO</name>
<dbReference type="Pfam" id="PF00407">
    <property type="entry name" value="Bet_v_1"/>
    <property type="match status" value="1"/>
</dbReference>